<evidence type="ECO:0000256" key="7">
    <source>
        <dbReference type="ARBA" id="ARBA00023315"/>
    </source>
</evidence>
<evidence type="ECO:0000313" key="9">
    <source>
        <dbReference type="EMBL" id="AWT60164.1"/>
    </source>
</evidence>
<dbReference type="GO" id="GO:0016020">
    <property type="term" value="C:membrane"/>
    <property type="evidence" value="ECO:0007669"/>
    <property type="project" value="GOC"/>
</dbReference>
<dbReference type="GO" id="GO:0009245">
    <property type="term" value="P:lipid A biosynthetic process"/>
    <property type="evidence" value="ECO:0007669"/>
    <property type="project" value="UniProtKB-KW"/>
</dbReference>
<feature type="domain" description="UDP N-acetylglucosamine O-acyltransferase C-terminal" evidence="8">
    <location>
        <begin position="176"/>
        <end position="257"/>
    </location>
</feature>
<gene>
    <name evidence="9" type="primary">lpxA</name>
    <name evidence="9" type="ORF">DF168_01366</name>
</gene>
<keyword evidence="5" id="KW-0677">Repeat</keyword>
<dbReference type="InterPro" id="IPR011004">
    <property type="entry name" value="Trimer_LpxA-like_sf"/>
</dbReference>
<protein>
    <submittedName>
        <fullName evidence="9">Acyl-[acyl-carrier-protein]--UDP-N-acetylglucosamine O-acyltransferase</fullName>
        <ecNumber evidence="9">2.3.1.129</ecNumber>
    </submittedName>
</protein>
<keyword evidence="4 9" id="KW-0808">Transferase</keyword>
<dbReference type="CDD" id="cd03351">
    <property type="entry name" value="LbH_UDP-GlcNAc_AT"/>
    <property type="match status" value="1"/>
</dbReference>
<keyword evidence="2" id="KW-0444">Lipid biosynthesis</keyword>
<sequence>METNIHPTAIIEEGVELDQGVMVGPFSLIGSGAKIGSGTKIDHHSSVVGRTQIGCDCMIFPYSFIGAKSQDIKSKGDRLGVVIGDRNIFREYTTVHAASRDDDITVIGNDCLLCAYSHVAHDCFVGNHLIMSSHAALGGHVLIEDHVNIAWGSGVHQFCRIGSYSMLGACAKLVQDVPPFMICEGNPAEVRTINTIGLQRAGFSEQEIQLARRVYRIIYREGMNRSQALDKLMSDEESDSSIIRAVIRFANESERGFA</sequence>
<dbReference type="InterPro" id="IPR029098">
    <property type="entry name" value="Acetyltransf_C"/>
</dbReference>
<dbReference type="Pfam" id="PF13720">
    <property type="entry name" value="Acetyltransf_11"/>
    <property type="match status" value="1"/>
</dbReference>
<evidence type="ECO:0000259" key="8">
    <source>
        <dbReference type="Pfam" id="PF13720"/>
    </source>
</evidence>
<evidence type="ECO:0000256" key="4">
    <source>
        <dbReference type="ARBA" id="ARBA00022679"/>
    </source>
</evidence>
<evidence type="ECO:0000256" key="3">
    <source>
        <dbReference type="ARBA" id="ARBA00022556"/>
    </source>
</evidence>
<dbReference type="InterPro" id="IPR018357">
    <property type="entry name" value="Hexapep_transf_CS"/>
</dbReference>
<keyword evidence="7 9" id="KW-0012">Acyltransferase</keyword>
<dbReference type="PROSITE" id="PS00101">
    <property type="entry name" value="HEXAPEP_TRANSFERASES"/>
    <property type="match status" value="1"/>
</dbReference>
<keyword evidence="1" id="KW-0963">Cytoplasm</keyword>
<evidence type="ECO:0000256" key="2">
    <source>
        <dbReference type="ARBA" id="ARBA00022516"/>
    </source>
</evidence>
<evidence type="ECO:0000256" key="5">
    <source>
        <dbReference type="ARBA" id="ARBA00022737"/>
    </source>
</evidence>
<dbReference type="PANTHER" id="PTHR43480">
    <property type="entry name" value="ACYL-[ACYL-CARRIER-PROTEIN]--UDP-N-ACETYLGLUCOSAMINE O-ACYLTRANSFERASE"/>
    <property type="match status" value="1"/>
</dbReference>
<name>A0A2Z4AIG1_9BACT</name>
<dbReference type="NCBIfam" id="TIGR01852">
    <property type="entry name" value="lipid_A_lpxA"/>
    <property type="match status" value="1"/>
</dbReference>
<dbReference type="GO" id="GO:0008780">
    <property type="term" value="F:acyl-[acyl-carrier-protein]-UDP-N-acetylglucosamine O-acyltransferase activity"/>
    <property type="evidence" value="ECO:0007669"/>
    <property type="project" value="UniProtKB-EC"/>
</dbReference>
<dbReference type="EMBL" id="CP029803">
    <property type="protein sequence ID" value="AWT60164.1"/>
    <property type="molecule type" value="Genomic_DNA"/>
</dbReference>
<dbReference type="Gene3D" id="1.20.1180.10">
    <property type="entry name" value="Udp N-acetylglucosamine O-acyltransferase, C-terminal domain"/>
    <property type="match status" value="1"/>
</dbReference>
<keyword evidence="3" id="KW-0441">Lipid A biosynthesis</keyword>
<organism evidence="9 10">
    <name type="scientific">Candidatus Moanibacter tarae</name>
    <dbReference type="NCBI Taxonomy" id="2200854"/>
    <lineage>
        <taxon>Bacteria</taxon>
        <taxon>Pseudomonadati</taxon>
        <taxon>Verrucomicrobiota</taxon>
        <taxon>Opitutia</taxon>
        <taxon>Puniceicoccales</taxon>
        <taxon>Puniceicoccales incertae sedis</taxon>
        <taxon>Candidatus Moanibacter</taxon>
    </lineage>
</organism>
<dbReference type="InterPro" id="IPR010137">
    <property type="entry name" value="Lipid_A_LpxA"/>
</dbReference>
<keyword evidence="6" id="KW-0443">Lipid metabolism</keyword>
<accession>A0A2Z4AIG1</accession>
<dbReference type="SUPFAM" id="SSF51161">
    <property type="entry name" value="Trimeric LpxA-like enzymes"/>
    <property type="match status" value="1"/>
</dbReference>
<proteinExistence type="predicted"/>
<dbReference type="AlphaFoldDB" id="A0A2Z4AIG1"/>
<dbReference type="EC" id="2.3.1.129" evidence="9"/>
<evidence type="ECO:0000313" key="10">
    <source>
        <dbReference type="Proteomes" id="UP000247465"/>
    </source>
</evidence>
<dbReference type="Proteomes" id="UP000247465">
    <property type="component" value="Chromosome"/>
</dbReference>
<dbReference type="InterPro" id="IPR037157">
    <property type="entry name" value="Acetyltransf_C_sf"/>
</dbReference>
<dbReference type="KEGG" id="mtar:DF168_01366"/>
<evidence type="ECO:0000256" key="6">
    <source>
        <dbReference type="ARBA" id="ARBA00023098"/>
    </source>
</evidence>
<dbReference type="PANTHER" id="PTHR43480:SF1">
    <property type="entry name" value="ACYL-[ACYL-CARRIER-PROTEIN]--UDP-N-ACETYLGLUCOSAMINE O-ACYLTRANSFERASE, MITOCHONDRIAL-RELATED"/>
    <property type="match status" value="1"/>
</dbReference>
<evidence type="ECO:0000256" key="1">
    <source>
        <dbReference type="ARBA" id="ARBA00022490"/>
    </source>
</evidence>
<dbReference type="Gene3D" id="2.160.10.10">
    <property type="entry name" value="Hexapeptide repeat proteins"/>
    <property type="match status" value="1"/>
</dbReference>
<dbReference type="NCBIfam" id="NF003657">
    <property type="entry name" value="PRK05289.1"/>
    <property type="match status" value="1"/>
</dbReference>
<reference evidence="9 10" key="1">
    <citation type="submission" date="2018-06" db="EMBL/GenBank/DDBJ databases">
        <title>Draft Genome Sequence of a Novel Marine Bacterium Related to the Verrucomicrobia.</title>
        <authorList>
            <person name="Vosseberg J."/>
            <person name="Martijn J."/>
            <person name="Ettema T.J.G."/>
        </authorList>
    </citation>
    <scope>NUCLEOTIDE SEQUENCE [LARGE SCALE GENOMIC DNA]</scope>
    <source>
        <strain evidence="9">TARA_B100001123</strain>
    </source>
</reference>
<dbReference type="PIRSF" id="PIRSF000456">
    <property type="entry name" value="UDP-GlcNAc_acltr"/>
    <property type="match status" value="1"/>
</dbReference>